<feature type="transmembrane region" description="Helical" evidence="8">
    <location>
        <begin position="97"/>
        <end position="119"/>
    </location>
</feature>
<feature type="transmembrane region" description="Helical" evidence="8">
    <location>
        <begin position="131"/>
        <end position="151"/>
    </location>
</feature>
<dbReference type="InterPro" id="IPR005829">
    <property type="entry name" value="Sugar_transporter_CS"/>
</dbReference>
<dbReference type="STRING" id="10195.A0A3M7PYT2"/>
<feature type="transmembrane region" description="Helical" evidence="8">
    <location>
        <begin position="342"/>
        <end position="365"/>
    </location>
</feature>
<keyword evidence="6 8" id="KW-0472">Membrane</keyword>
<dbReference type="NCBIfam" id="TIGR00879">
    <property type="entry name" value="SP"/>
    <property type="match status" value="1"/>
</dbReference>
<evidence type="ECO:0000256" key="1">
    <source>
        <dbReference type="ARBA" id="ARBA00004651"/>
    </source>
</evidence>
<dbReference type="InterPro" id="IPR005828">
    <property type="entry name" value="MFS_sugar_transport-like"/>
</dbReference>
<evidence type="ECO:0000256" key="6">
    <source>
        <dbReference type="ARBA" id="ARBA00023136"/>
    </source>
</evidence>
<comment type="caution">
    <text evidence="10">The sequence shown here is derived from an EMBL/GenBank/DDBJ whole genome shotgun (WGS) entry which is preliminary data.</text>
</comment>
<comment type="similarity">
    <text evidence="7">Belongs to the major facilitator superfamily. Sugar transporter (TC 2.A.1.1) family.</text>
</comment>
<feature type="transmembrane region" description="Helical" evidence="8">
    <location>
        <begin position="222"/>
        <end position="241"/>
    </location>
</feature>
<feature type="transmembrane region" description="Helical" evidence="8">
    <location>
        <begin position="157"/>
        <end position="178"/>
    </location>
</feature>
<dbReference type="PROSITE" id="PS00217">
    <property type="entry name" value="SUGAR_TRANSPORT_2"/>
    <property type="match status" value="1"/>
</dbReference>
<evidence type="ECO:0000313" key="10">
    <source>
        <dbReference type="EMBL" id="RNA03881.1"/>
    </source>
</evidence>
<evidence type="ECO:0000256" key="8">
    <source>
        <dbReference type="SAM" id="Phobius"/>
    </source>
</evidence>
<comment type="subcellular location">
    <subcellularLocation>
        <location evidence="1">Cell membrane</location>
        <topology evidence="1">Multi-pass membrane protein</topology>
    </subcellularLocation>
</comment>
<evidence type="ECO:0000256" key="5">
    <source>
        <dbReference type="ARBA" id="ARBA00022989"/>
    </source>
</evidence>
<dbReference type="GO" id="GO:0005353">
    <property type="term" value="F:fructose transmembrane transporter activity"/>
    <property type="evidence" value="ECO:0007669"/>
    <property type="project" value="UniProtKB-ARBA"/>
</dbReference>
<dbReference type="EMBL" id="REGN01008314">
    <property type="protein sequence ID" value="RNA03881.1"/>
    <property type="molecule type" value="Genomic_DNA"/>
</dbReference>
<keyword evidence="11" id="KW-1185">Reference proteome</keyword>
<accession>A0A3M7PYT2</accession>
<dbReference type="InterPro" id="IPR020846">
    <property type="entry name" value="MFS_dom"/>
</dbReference>
<dbReference type="FunFam" id="1.20.1250.20:FF:001511">
    <property type="entry name" value="Solute carrier family 2, facilitated glucose transporter member 5"/>
    <property type="match status" value="1"/>
</dbReference>
<feature type="transmembrane region" description="Helical" evidence="8">
    <location>
        <begin position="190"/>
        <end position="210"/>
    </location>
</feature>
<name>A0A3M7PYT2_BRAPC</name>
<protein>
    <submittedName>
        <fullName evidence="10">Solute carrier family facilitated glucose transporter member 1-like</fullName>
    </submittedName>
</protein>
<dbReference type="PANTHER" id="PTHR23503">
    <property type="entry name" value="SOLUTE CARRIER FAMILY 2"/>
    <property type="match status" value="1"/>
</dbReference>
<feature type="transmembrane region" description="Helical" evidence="8">
    <location>
        <begin position="440"/>
        <end position="462"/>
    </location>
</feature>
<evidence type="ECO:0000256" key="4">
    <source>
        <dbReference type="ARBA" id="ARBA00022692"/>
    </source>
</evidence>
<keyword evidence="5 8" id="KW-1133">Transmembrane helix</keyword>
<evidence type="ECO:0000313" key="11">
    <source>
        <dbReference type="Proteomes" id="UP000276133"/>
    </source>
</evidence>
<gene>
    <name evidence="10" type="ORF">BpHYR1_020444</name>
</gene>
<dbReference type="PROSITE" id="PS50850">
    <property type="entry name" value="MFS"/>
    <property type="match status" value="1"/>
</dbReference>
<evidence type="ECO:0000256" key="3">
    <source>
        <dbReference type="ARBA" id="ARBA00022475"/>
    </source>
</evidence>
<keyword evidence="4 8" id="KW-0812">Transmembrane</keyword>
<keyword evidence="2 7" id="KW-0813">Transport</keyword>
<dbReference type="InterPro" id="IPR045263">
    <property type="entry name" value="GLUT"/>
</dbReference>
<feature type="transmembrane region" description="Helical" evidence="8">
    <location>
        <begin position="400"/>
        <end position="428"/>
    </location>
</feature>
<dbReference type="Gene3D" id="1.20.1250.20">
    <property type="entry name" value="MFS general substrate transporter like domains"/>
    <property type="match status" value="1"/>
</dbReference>
<evidence type="ECO:0000256" key="2">
    <source>
        <dbReference type="ARBA" id="ARBA00022448"/>
    </source>
</evidence>
<dbReference type="InterPro" id="IPR003663">
    <property type="entry name" value="Sugar/inositol_transpt"/>
</dbReference>
<dbReference type="AlphaFoldDB" id="A0A3M7PYT2"/>
<feature type="domain" description="Major facilitator superfamily (MFS) profile" evidence="9">
    <location>
        <begin position="49"/>
        <end position="496"/>
    </location>
</feature>
<dbReference type="GO" id="GO:0005886">
    <property type="term" value="C:plasma membrane"/>
    <property type="evidence" value="ECO:0007669"/>
    <property type="project" value="UniProtKB-SubCell"/>
</dbReference>
<keyword evidence="3" id="KW-1003">Cell membrane</keyword>
<dbReference type="PROSITE" id="PS00216">
    <property type="entry name" value="SUGAR_TRANSPORT_1"/>
    <property type="match status" value="1"/>
</dbReference>
<dbReference type="SUPFAM" id="SSF103473">
    <property type="entry name" value="MFS general substrate transporter"/>
    <property type="match status" value="1"/>
</dbReference>
<dbReference type="GO" id="GO:1990539">
    <property type="term" value="P:fructose import across plasma membrane"/>
    <property type="evidence" value="ECO:0007669"/>
    <property type="project" value="UniProtKB-ARBA"/>
</dbReference>
<reference evidence="10 11" key="1">
    <citation type="journal article" date="2018" name="Sci. Rep.">
        <title>Genomic signatures of local adaptation to the degree of environmental predictability in rotifers.</title>
        <authorList>
            <person name="Franch-Gras L."/>
            <person name="Hahn C."/>
            <person name="Garcia-Roger E.M."/>
            <person name="Carmona M.J."/>
            <person name="Serra M."/>
            <person name="Gomez A."/>
        </authorList>
    </citation>
    <scope>NUCLEOTIDE SEQUENCE [LARGE SCALE GENOMIC DNA]</scope>
    <source>
        <strain evidence="10">HYR1</strain>
    </source>
</reference>
<evidence type="ECO:0000256" key="7">
    <source>
        <dbReference type="RuleBase" id="RU003346"/>
    </source>
</evidence>
<dbReference type="InterPro" id="IPR036259">
    <property type="entry name" value="MFS_trans_sf"/>
</dbReference>
<evidence type="ECO:0000259" key="9">
    <source>
        <dbReference type="PROSITE" id="PS50850"/>
    </source>
</evidence>
<dbReference type="Proteomes" id="UP000276133">
    <property type="component" value="Unassembled WGS sequence"/>
</dbReference>
<feature type="transmembrane region" description="Helical" evidence="8">
    <location>
        <begin position="372"/>
        <end position="394"/>
    </location>
</feature>
<dbReference type="Pfam" id="PF00083">
    <property type="entry name" value="Sugar_tr"/>
    <property type="match status" value="1"/>
</dbReference>
<organism evidence="10 11">
    <name type="scientific">Brachionus plicatilis</name>
    <name type="common">Marine rotifer</name>
    <name type="synonym">Brachionus muelleri</name>
    <dbReference type="NCBI Taxonomy" id="10195"/>
    <lineage>
        <taxon>Eukaryota</taxon>
        <taxon>Metazoa</taxon>
        <taxon>Spiralia</taxon>
        <taxon>Gnathifera</taxon>
        <taxon>Rotifera</taxon>
        <taxon>Eurotatoria</taxon>
        <taxon>Monogononta</taxon>
        <taxon>Pseudotrocha</taxon>
        <taxon>Ploima</taxon>
        <taxon>Brachionidae</taxon>
        <taxon>Brachionus</taxon>
    </lineage>
</organism>
<sequence length="526" mass="59810">MLSEVKNPQEHINKSFINDELNKIDVEDKKYDPKKNLNGKATFYFVFCLTVAVIGSAFQVGWNIGVFNTPFDVIKDFFNETYIEREQKPLSQAKFDFLWSITNGLLPLGAAFGGIMSGFVADRFGRKNGMLLTNILVIICFILNIISKFISVYETLIVARFICGLFCGLFTGILPLYLTEVAPQNLRGLAGTLNQLIIVFGILVTNVFGIKQILGTAERWPILVSIMLIIALSHIGLFFAVESPKYLYIRKHDKEKAFQTLLKLRNHDTELVNNEIHILEEERDAMLKRKQVRWHDVFIKPSLRHPLIIAVCIHIAQQFSGINAVVFYSTKIFSKIGLQDQWPLYATILLGVVQVIMTFTCTVIIEKAGRKSLLLIGMVGLCFSSFGIGLSRIFSKYNEWLDYITVVFAVLYIIFFSIGPGAIPWVITAEMFESDARAKAGSVAVFVNWFSAFIVTVSFQYIEVYLNAIGDYSFILFGCLLIFFSLFMLLFVPETKHKTVDEIISAFEHQTIFLFNNQNKTKIFKF</sequence>
<proteinExistence type="inferred from homology"/>
<feature type="transmembrane region" description="Helical" evidence="8">
    <location>
        <begin position="474"/>
        <end position="492"/>
    </location>
</feature>
<dbReference type="PRINTS" id="PR00171">
    <property type="entry name" value="SUGRTRNSPORT"/>
</dbReference>
<keyword evidence="10" id="KW-0762">Sugar transport</keyword>
<feature type="transmembrane region" description="Helical" evidence="8">
    <location>
        <begin position="43"/>
        <end position="62"/>
    </location>
</feature>
<dbReference type="OrthoDB" id="4540492at2759"/>
<dbReference type="PANTHER" id="PTHR23503:SF8">
    <property type="entry name" value="FACILITATED GLUCOSE TRANSPORTER PROTEIN 1"/>
    <property type="match status" value="1"/>
</dbReference>
<feature type="transmembrane region" description="Helical" evidence="8">
    <location>
        <begin position="307"/>
        <end position="330"/>
    </location>
</feature>